<accession>A0A3B0Z241</accession>
<reference evidence="5" key="1">
    <citation type="submission" date="2018-06" db="EMBL/GenBank/DDBJ databases">
        <authorList>
            <person name="Zhirakovskaya E."/>
        </authorList>
    </citation>
    <scope>NUCLEOTIDE SEQUENCE</scope>
</reference>
<dbReference type="Gene3D" id="3.30.450.20">
    <property type="entry name" value="PAS domain"/>
    <property type="match status" value="1"/>
</dbReference>
<dbReference type="InterPro" id="IPR035919">
    <property type="entry name" value="EAL_sf"/>
</dbReference>
<dbReference type="InterPro" id="IPR001633">
    <property type="entry name" value="EAL_dom"/>
</dbReference>
<dbReference type="InterPro" id="IPR052155">
    <property type="entry name" value="Biofilm_reg_signaling"/>
</dbReference>
<feature type="transmembrane region" description="Helical" evidence="1">
    <location>
        <begin position="327"/>
        <end position="347"/>
    </location>
</feature>
<name>A0A3B0Z241_9ZZZZ</name>
<gene>
    <name evidence="5" type="ORF">MNBD_GAMMA16-275</name>
</gene>
<keyword evidence="1" id="KW-1133">Transmembrane helix</keyword>
<dbReference type="Pfam" id="PF08448">
    <property type="entry name" value="PAS_4"/>
    <property type="match status" value="1"/>
</dbReference>
<dbReference type="SUPFAM" id="SSF55073">
    <property type="entry name" value="Nucleotide cyclase"/>
    <property type="match status" value="1"/>
</dbReference>
<dbReference type="SUPFAM" id="SSF55785">
    <property type="entry name" value="PYP-like sensor domain (PAS domain)"/>
    <property type="match status" value="1"/>
</dbReference>
<dbReference type="SMART" id="SM01080">
    <property type="entry name" value="CHASE2"/>
    <property type="match status" value="1"/>
</dbReference>
<evidence type="ECO:0000256" key="1">
    <source>
        <dbReference type="SAM" id="Phobius"/>
    </source>
</evidence>
<keyword evidence="1" id="KW-0472">Membrane</keyword>
<dbReference type="Pfam" id="PF00563">
    <property type="entry name" value="EAL"/>
    <property type="match status" value="1"/>
</dbReference>
<dbReference type="CDD" id="cd00130">
    <property type="entry name" value="PAS"/>
    <property type="match status" value="1"/>
</dbReference>
<dbReference type="PANTHER" id="PTHR44757">
    <property type="entry name" value="DIGUANYLATE CYCLASE DGCP"/>
    <property type="match status" value="1"/>
</dbReference>
<feature type="domain" description="GGDEF" evidence="4">
    <location>
        <begin position="549"/>
        <end position="682"/>
    </location>
</feature>
<dbReference type="FunFam" id="3.30.70.270:FF:000001">
    <property type="entry name" value="Diguanylate cyclase domain protein"/>
    <property type="match status" value="1"/>
</dbReference>
<dbReference type="InterPro" id="IPR000160">
    <property type="entry name" value="GGDEF_dom"/>
</dbReference>
<feature type="domain" description="PAS" evidence="2">
    <location>
        <begin position="385"/>
        <end position="458"/>
    </location>
</feature>
<dbReference type="InterPro" id="IPR013656">
    <property type="entry name" value="PAS_4"/>
</dbReference>
<feature type="domain" description="EAL" evidence="3">
    <location>
        <begin position="691"/>
        <end position="944"/>
    </location>
</feature>
<dbReference type="CDD" id="cd01948">
    <property type="entry name" value="EAL"/>
    <property type="match status" value="1"/>
</dbReference>
<dbReference type="NCBIfam" id="TIGR00229">
    <property type="entry name" value="sensory_box"/>
    <property type="match status" value="1"/>
</dbReference>
<dbReference type="SMART" id="SM00267">
    <property type="entry name" value="GGDEF"/>
    <property type="match status" value="1"/>
</dbReference>
<dbReference type="InterPro" id="IPR043128">
    <property type="entry name" value="Rev_trsase/Diguanyl_cyclase"/>
</dbReference>
<evidence type="ECO:0000259" key="3">
    <source>
        <dbReference type="PROSITE" id="PS50883"/>
    </source>
</evidence>
<dbReference type="SMART" id="SM00052">
    <property type="entry name" value="EAL"/>
    <property type="match status" value="1"/>
</dbReference>
<protein>
    <submittedName>
        <fullName evidence="5">Diguanylate cyclase/phosphodiesterase (GGDEF &amp; EAL domains) with PAS/PAC sensor(S)</fullName>
    </submittedName>
</protein>
<organism evidence="5">
    <name type="scientific">hydrothermal vent metagenome</name>
    <dbReference type="NCBI Taxonomy" id="652676"/>
    <lineage>
        <taxon>unclassified sequences</taxon>
        <taxon>metagenomes</taxon>
        <taxon>ecological metagenomes</taxon>
    </lineage>
</organism>
<dbReference type="CDD" id="cd01949">
    <property type="entry name" value="GGDEF"/>
    <property type="match status" value="1"/>
</dbReference>
<dbReference type="Gene3D" id="3.30.70.270">
    <property type="match status" value="1"/>
</dbReference>
<dbReference type="Pfam" id="PF05226">
    <property type="entry name" value="CHASE2"/>
    <property type="match status" value="1"/>
</dbReference>
<evidence type="ECO:0000313" key="5">
    <source>
        <dbReference type="EMBL" id="VAW87345.1"/>
    </source>
</evidence>
<dbReference type="PANTHER" id="PTHR44757:SF4">
    <property type="entry name" value="DIGUANYLATE CYCLASE DGCE-RELATED"/>
    <property type="match status" value="1"/>
</dbReference>
<evidence type="ECO:0000259" key="4">
    <source>
        <dbReference type="PROSITE" id="PS50887"/>
    </source>
</evidence>
<dbReference type="InterPro" id="IPR007890">
    <property type="entry name" value="CHASE2"/>
</dbReference>
<dbReference type="PROSITE" id="PS50883">
    <property type="entry name" value="EAL"/>
    <property type="match status" value="1"/>
</dbReference>
<evidence type="ECO:0000259" key="2">
    <source>
        <dbReference type="PROSITE" id="PS50112"/>
    </source>
</evidence>
<dbReference type="Gene3D" id="3.20.20.450">
    <property type="entry name" value="EAL domain"/>
    <property type="match status" value="1"/>
</dbReference>
<dbReference type="SMART" id="SM00091">
    <property type="entry name" value="PAS"/>
    <property type="match status" value="1"/>
</dbReference>
<dbReference type="SUPFAM" id="SSF141868">
    <property type="entry name" value="EAL domain-like"/>
    <property type="match status" value="1"/>
</dbReference>
<sequence length="944" mass="105093">MKIASLGRAEQVLILLGVVFLSLILVYSQSLQKWDNVIYDTHLKYDSAPAPDDIVIVAIDEQSLAKFGRWPWPRQLHAELIDILHDAGSKTVALNIIFSEPTPLNNQSDVVLAEALQRHGRVILPVLPEQEQFNAQLKESLPLPILAAAAAGLGHVDMELDQDGINRRVFFKAGLGTAQWSQLALAMLELEDANIMQSINSLKKTSTANFFDAWVRDYTVLLPYVGPPGHFQRISYADIFLGNIPAEAFRNKYVLVGATAAGLGDTLPTPVSGFGQAMPGVEVQANILDALRRNAFVQPLDIPWQMLLTGMLMLSTLFWASRLSSRGSLLITISLLIFPLVLSIVLLRSLHVWFPPSAALLGLGLSYLLWSWYHLINATRLLSEQKERAEVTLYSISDAVIATDERGFVEHINPIAESLTGWTKKQAQGQPVNNLFRVIDEQSREEIIYPVAHCLQAGQSTVYPDHSAVLSHNNHKERAIRASASPIISPKGKKVSGAVIVFSDVTEARCMAQQMEYQATHDALTNLPNRALLHMQLQKAIARTIRTGQQFALLFVDLDRFKAVNDGLGHTSGDTLLKAVGLRLKASSRKSDTVARFGGDEFVIILENIHHEKQAASIARKIHKTLETPYTIEGRECFISASIGISLFPGDGQDAETLLKNADAAMYQAKEKGRNNIQYYSQEMNVHSKERLLLEEELRHAVERQQLVLHYQPQMEFKTGKVLGVEVLLRWQHPRLGLVAPAEFISLAEETGLIVSIGQWVMQTAAAQSKSWQENGLPQLKMAINLSPRQFMEQGITDMIVDILEQNRLDPRYLELEITENLIMRDMDSTIDTLQSLKSMGVQLAIDDFGTGYSSLSYLKRFPIDCLKIDQSFVRDIDTNPDDAAITLAIIAMAHSMKLKVIAEGVETKAQFNYLKSHSCDEVQGYYFSRPLPANEIVTILKAS</sequence>
<dbReference type="InterPro" id="IPR029787">
    <property type="entry name" value="Nucleotide_cyclase"/>
</dbReference>
<feature type="transmembrane region" description="Helical" evidence="1">
    <location>
        <begin position="302"/>
        <end position="320"/>
    </location>
</feature>
<keyword evidence="1" id="KW-0812">Transmembrane</keyword>
<dbReference type="PROSITE" id="PS50887">
    <property type="entry name" value="GGDEF"/>
    <property type="match status" value="1"/>
</dbReference>
<dbReference type="InterPro" id="IPR000014">
    <property type="entry name" value="PAS"/>
</dbReference>
<dbReference type="FunFam" id="3.20.20.450:FF:000001">
    <property type="entry name" value="Cyclic di-GMP phosphodiesterase yahA"/>
    <property type="match status" value="1"/>
</dbReference>
<dbReference type="NCBIfam" id="TIGR00254">
    <property type="entry name" value="GGDEF"/>
    <property type="match status" value="1"/>
</dbReference>
<dbReference type="PROSITE" id="PS50112">
    <property type="entry name" value="PAS"/>
    <property type="match status" value="1"/>
</dbReference>
<dbReference type="AlphaFoldDB" id="A0A3B0Z241"/>
<dbReference type="EMBL" id="UOFO01000119">
    <property type="protein sequence ID" value="VAW87345.1"/>
    <property type="molecule type" value="Genomic_DNA"/>
</dbReference>
<proteinExistence type="predicted"/>
<dbReference type="Pfam" id="PF00990">
    <property type="entry name" value="GGDEF"/>
    <property type="match status" value="1"/>
</dbReference>
<dbReference type="InterPro" id="IPR035965">
    <property type="entry name" value="PAS-like_dom_sf"/>
</dbReference>